<evidence type="ECO:0000256" key="2">
    <source>
        <dbReference type="SAM" id="MobiDB-lite"/>
    </source>
</evidence>
<dbReference type="AlphaFoldDB" id="A0A0L8FXS4"/>
<dbReference type="EMBL" id="KQ425362">
    <property type="protein sequence ID" value="KOF69552.1"/>
    <property type="molecule type" value="Genomic_DNA"/>
</dbReference>
<name>A0A0L8FXS4_OCTBM</name>
<proteinExistence type="predicted"/>
<sequence>MASDCGESSAPTLTSGVTTGYEVIQQQFQDLLQLKDFLINKTTELSSKASGQSNSHNESATVMSDFDHSKSSTFKGSEILDSVVSWKRYESVAQELEIEKLNHCRTKTRCCELTDHLEISQQQVAALQKQIQDDRESFRRILNSLNKSVKLENEKKCELETRCSQLEEQNKKLDEKLASRISEVKKLKGNLQKQKELQSRNLMELEVNRCQQDYISNYLDQCHQTRIKKCEQNYATNRK</sequence>
<feature type="compositionally biased region" description="Polar residues" evidence="2">
    <location>
        <begin position="46"/>
        <end position="62"/>
    </location>
</feature>
<protein>
    <submittedName>
        <fullName evidence="3">Uncharacterized protein</fullName>
    </submittedName>
</protein>
<dbReference type="STRING" id="37653.A0A0L8FXS4"/>
<feature type="coiled-coil region" evidence="1">
    <location>
        <begin position="163"/>
        <end position="208"/>
    </location>
</feature>
<organism evidence="3">
    <name type="scientific">Octopus bimaculoides</name>
    <name type="common">California two-spotted octopus</name>
    <dbReference type="NCBI Taxonomy" id="37653"/>
    <lineage>
        <taxon>Eukaryota</taxon>
        <taxon>Metazoa</taxon>
        <taxon>Spiralia</taxon>
        <taxon>Lophotrochozoa</taxon>
        <taxon>Mollusca</taxon>
        <taxon>Cephalopoda</taxon>
        <taxon>Coleoidea</taxon>
        <taxon>Octopodiformes</taxon>
        <taxon>Octopoda</taxon>
        <taxon>Incirrata</taxon>
        <taxon>Octopodidae</taxon>
        <taxon>Octopus</taxon>
    </lineage>
</organism>
<feature type="region of interest" description="Disordered" evidence="2">
    <location>
        <begin position="46"/>
        <end position="71"/>
    </location>
</feature>
<accession>A0A0L8FXS4</accession>
<keyword evidence="1" id="KW-0175">Coiled coil</keyword>
<evidence type="ECO:0000256" key="1">
    <source>
        <dbReference type="SAM" id="Coils"/>
    </source>
</evidence>
<dbReference type="PANTHER" id="PTHR35155">
    <property type="entry name" value="SPERMATOGENESIS-ASSOCIATED PROTEIN 24"/>
    <property type="match status" value="1"/>
</dbReference>
<gene>
    <name evidence="3" type="ORF">OCBIM_22004571mg</name>
</gene>
<dbReference type="PANTHER" id="PTHR35155:SF1">
    <property type="entry name" value="SPERMATOGENESIS-ASSOCIATED PROTEIN 24"/>
    <property type="match status" value="1"/>
</dbReference>
<dbReference type="GO" id="GO:0003677">
    <property type="term" value="F:DNA binding"/>
    <property type="evidence" value="ECO:0007669"/>
    <property type="project" value="TreeGrafter"/>
</dbReference>
<dbReference type="GO" id="GO:0005737">
    <property type="term" value="C:cytoplasm"/>
    <property type="evidence" value="ECO:0007669"/>
    <property type="project" value="TreeGrafter"/>
</dbReference>
<reference evidence="3" key="1">
    <citation type="submission" date="2015-07" db="EMBL/GenBank/DDBJ databases">
        <title>MeaNS - Measles Nucleotide Surveillance Program.</title>
        <authorList>
            <person name="Tran T."/>
            <person name="Druce J."/>
        </authorList>
    </citation>
    <scope>NUCLEOTIDE SEQUENCE</scope>
    <source>
        <strain evidence="3">UCB-OBI-ISO-001</strain>
        <tissue evidence="3">Gonad</tissue>
    </source>
</reference>
<dbReference type="InterPro" id="IPR029176">
    <property type="entry name" value="SPATA24"/>
</dbReference>
<dbReference type="Pfam" id="PF15175">
    <property type="entry name" value="SPATA24"/>
    <property type="match status" value="1"/>
</dbReference>
<evidence type="ECO:0000313" key="3">
    <source>
        <dbReference type="EMBL" id="KOF69552.1"/>
    </source>
</evidence>
<dbReference type="GO" id="GO:0005634">
    <property type="term" value="C:nucleus"/>
    <property type="evidence" value="ECO:0007669"/>
    <property type="project" value="TreeGrafter"/>
</dbReference>